<evidence type="ECO:0000256" key="2">
    <source>
        <dbReference type="ARBA" id="ARBA00022475"/>
    </source>
</evidence>
<gene>
    <name evidence="8" type="ORF">G5C51_21080</name>
</gene>
<dbReference type="Proteomes" id="UP000481583">
    <property type="component" value="Unassembled WGS sequence"/>
</dbReference>
<evidence type="ECO:0000256" key="6">
    <source>
        <dbReference type="SAM" id="Phobius"/>
    </source>
</evidence>
<feature type="transmembrane region" description="Helical" evidence="6">
    <location>
        <begin position="291"/>
        <end position="315"/>
    </location>
</feature>
<feature type="transmembrane region" description="Helical" evidence="6">
    <location>
        <begin position="359"/>
        <end position="378"/>
    </location>
</feature>
<sequence length="398" mass="41057">MDLRLLLLTLATFAAGLAEAILTGVLPSLAADLDVSVSVAGQLTSVFSLSFAVAVPVLGWLTRGADCRRLLVISLGVFAAFSAGAALSPGYTTLLLMRVGMAACSGLLVMQASLLAVELAPAAQRGRAIGLIFMGISGALVFGVPAGVLINDWFGWRWIFAVMALYSLPLAAVLRLTLPSRALSSPADGAAYRRQLRSPALNLAQLVSILLLGGHFTLFAYITPWFQQVAGITDSGRIALTLLLTGSAAICGGYLGGWLSDRVGHRRALVVVPVLFAVAMLAIPLSLGHPWLLLAALMAWSTISWMISPAVQSYLLGSDPESGSAGVALNTSAMHLGVVLGAALGGAVISLAGIDWTPWAGVTLVVLSVLCAALSCRLQPAIGRPAPRSQTAPGTPTA</sequence>
<accession>A0A6G4U597</accession>
<keyword evidence="4 6" id="KW-1133">Transmembrane helix</keyword>
<comment type="caution">
    <text evidence="8">The sequence shown here is derived from an EMBL/GenBank/DDBJ whole genome shotgun (WGS) entry which is preliminary data.</text>
</comment>
<keyword evidence="2" id="KW-1003">Cell membrane</keyword>
<keyword evidence="3 6" id="KW-0812">Transmembrane</keyword>
<feature type="transmembrane region" description="Helical" evidence="6">
    <location>
        <begin position="199"/>
        <end position="226"/>
    </location>
</feature>
<dbReference type="CDD" id="cd17324">
    <property type="entry name" value="MFS_NepI_like"/>
    <property type="match status" value="1"/>
</dbReference>
<name>A0A6G4U597_9ACTN</name>
<dbReference type="AlphaFoldDB" id="A0A6G4U597"/>
<evidence type="ECO:0000256" key="5">
    <source>
        <dbReference type="ARBA" id="ARBA00023136"/>
    </source>
</evidence>
<dbReference type="PROSITE" id="PS50850">
    <property type="entry name" value="MFS"/>
    <property type="match status" value="1"/>
</dbReference>
<dbReference type="PANTHER" id="PTHR43124">
    <property type="entry name" value="PURINE EFFLUX PUMP PBUE"/>
    <property type="match status" value="1"/>
</dbReference>
<dbReference type="InterPro" id="IPR036259">
    <property type="entry name" value="MFS_trans_sf"/>
</dbReference>
<feature type="transmembrane region" description="Helical" evidence="6">
    <location>
        <begin position="95"/>
        <end position="117"/>
    </location>
</feature>
<dbReference type="InterPro" id="IPR011701">
    <property type="entry name" value="MFS"/>
</dbReference>
<dbReference type="InterPro" id="IPR020846">
    <property type="entry name" value="MFS_dom"/>
</dbReference>
<feature type="transmembrane region" description="Helical" evidence="6">
    <location>
        <begin position="268"/>
        <end position="285"/>
    </location>
</feature>
<comment type="subcellular location">
    <subcellularLocation>
        <location evidence="1">Cell membrane</location>
        <topology evidence="1">Multi-pass membrane protein</topology>
    </subcellularLocation>
</comment>
<reference evidence="8 9" key="1">
    <citation type="submission" date="2020-02" db="EMBL/GenBank/DDBJ databases">
        <title>Whole-genome analyses of novel actinobacteria.</title>
        <authorList>
            <person name="Sahin N."/>
        </authorList>
    </citation>
    <scope>NUCLEOTIDE SEQUENCE [LARGE SCALE GENOMIC DNA]</scope>
    <source>
        <strain evidence="8 9">A7024</strain>
    </source>
</reference>
<evidence type="ECO:0000256" key="3">
    <source>
        <dbReference type="ARBA" id="ARBA00022692"/>
    </source>
</evidence>
<feature type="transmembrane region" description="Helical" evidence="6">
    <location>
        <begin position="327"/>
        <end position="353"/>
    </location>
</feature>
<dbReference type="PANTHER" id="PTHR43124:SF10">
    <property type="entry name" value="PURINE EFFLUX PUMP PBUE"/>
    <property type="match status" value="1"/>
</dbReference>
<evidence type="ECO:0000259" key="7">
    <source>
        <dbReference type="PROSITE" id="PS50850"/>
    </source>
</evidence>
<proteinExistence type="predicted"/>
<dbReference type="Gene3D" id="1.20.1250.20">
    <property type="entry name" value="MFS general substrate transporter like domains"/>
    <property type="match status" value="1"/>
</dbReference>
<keyword evidence="9" id="KW-1185">Reference proteome</keyword>
<dbReference type="EMBL" id="JAAKZV010000094">
    <property type="protein sequence ID" value="NGN66381.1"/>
    <property type="molecule type" value="Genomic_DNA"/>
</dbReference>
<feature type="transmembrane region" description="Helical" evidence="6">
    <location>
        <begin position="238"/>
        <end position="256"/>
    </location>
</feature>
<dbReference type="GO" id="GO:0005886">
    <property type="term" value="C:plasma membrane"/>
    <property type="evidence" value="ECO:0007669"/>
    <property type="project" value="UniProtKB-SubCell"/>
</dbReference>
<feature type="transmembrane region" description="Helical" evidence="6">
    <location>
        <begin position="156"/>
        <end position="178"/>
    </location>
</feature>
<feature type="domain" description="Major facilitator superfamily (MFS) profile" evidence="7">
    <location>
        <begin position="4"/>
        <end position="383"/>
    </location>
</feature>
<feature type="transmembrane region" description="Helical" evidence="6">
    <location>
        <begin position="70"/>
        <end position="89"/>
    </location>
</feature>
<evidence type="ECO:0000313" key="9">
    <source>
        <dbReference type="Proteomes" id="UP000481583"/>
    </source>
</evidence>
<dbReference type="RefSeq" id="WP_165239699.1">
    <property type="nucleotide sequence ID" value="NZ_JAAKZV010000094.1"/>
</dbReference>
<evidence type="ECO:0000256" key="4">
    <source>
        <dbReference type="ARBA" id="ARBA00022989"/>
    </source>
</evidence>
<dbReference type="GO" id="GO:0022857">
    <property type="term" value="F:transmembrane transporter activity"/>
    <property type="evidence" value="ECO:0007669"/>
    <property type="project" value="InterPro"/>
</dbReference>
<keyword evidence="5 6" id="KW-0472">Membrane</keyword>
<dbReference type="InterPro" id="IPR050189">
    <property type="entry name" value="MFS_Efflux_Transporters"/>
</dbReference>
<organism evidence="8 9">
    <name type="scientific">Streptomyces coryli</name>
    <dbReference type="NCBI Taxonomy" id="1128680"/>
    <lineage>
        <taxon>Bacteria</taxon>
        <taxon>Bacillati</taxon>
        <taxon>Actinomycetota</taxon>
        <taxon>Actinomycetes</taxon>
        <taxon>Kitasatosporales</taxon>
        <taxon>Streptomycetaceae</taxon>
        <taxon>Streptomyces</taxon>
    </lineage>
</organism>
<dbReference type="SUPFAM" id="SSF103473">
    <property type="entry name" value="MFS general substrate transporter"/>
    <property type="match status" value="1"/>
</dbReference>
<feature type="transmembrane region" description="Helical" evidence="6">
    <location>
        <begin position="129"/>
        <end position="150"/>
    </location>
</feature>
<feature type="transmembrane region" description="Helical" evidence="6">
    <location>
        <begin position="36"/>
        <end position="58"/>
    </location>
</feature>
<dbReference type="Pfam" id="PF07690">
    <property type="entry name" value="MFS_1"/>
    <property type="match status" value="1"/>
</dbReference>
<protein>
    <submittedName>
        <fullName evidence="8">MFS transporter</fullName>
    </submittedName>
</protein>
<evidence type="ECO:0000256" key="1">
    <source>
        <dbReference type="ARBA" id="ARBA00004651"/>
    </source>
</evidence>
<evidence type="ECO:0000313" key="8">
    <source>
        <dbReference type="EMBL" id="NGN66381.1"/>
    </source>
</evidence>